<dbReference type="Proteomes" id="UP000826195">
    <property type="component" value="Unassembled WGS sequence"/>
</dbReference>
<evidence type="ECO:0000256" key="1">
    <source>
        <dbReference type="ARBA" id="ARBA00022737"/>
    </source>
</evidence>
<name>A0AAV7IRX1_COTGL</name>
<dbReference type="PANTHER" id="PTHR24198:SF165">
    <property type="entry name" value="ANKYRIN REPEAT-CONTAINING PROTEIN-RELATED"/>
    <property type="match status" value="1"/>
</dbReference>
<evidence type="ECO:0000256" key="2">
    <source>
        <dbReference type="ARBA" id="ARBA00023043"/>
    </source>
</evidence>
<dbReference type="Gene3D" id="2.60.40.10">
    <property type="entry name" value="Immunoglobulins"/>
    <property type="match status" value="1"/>
</dbReference>
<sequence>MAVNSCDLKMIEKLVKSGDLNINSVLPCDQYREISVLQFAIMNSGEELIDFLLNKNVELNISTVFLGTALHVAIKEKNLEVVKKLVFSGADVNVRPSHYERLPPLHRAIQCGDYEITKFLVMSGANVSVSAYKEASITGCYHWSPLNIAISKKDIRVIQLLLKNNATIDQGSYGVKSSLHLAASTSSIEILQILENFGAKFNIIKDGEYTEEFEEAMRQDNIDIFKLFVKKCPNFLEISDLCGETVARQAIILGSKNILNYLLDCGVDINVVNNDDSSLLDIAMEMSIHLADLTFNQERQDPSSAMIKTIQDHIIKLSAAGEFVTEKYLKAVDGEHFQSFRDKCEKEIGEMKIQKIRNSNLSYFSVFKKNVHRLAVGLTNLDCINKDEILAEFPVYGGYIFEKLRRAFDRKELLKNAEVLYDIFYMDLPSLVVRDIFNYLTAPTMKPSAAELNNVYEGDTLAIKCTSNTDLQFFTVLDEPSKQSLSVMEVGITVGSYMRGIRKKASVGDSGWYGCANTGVKVDTSKHDQPDVTWAYVKIKSKKPSMEPAGKMLKLTEGDTLTLKCSSDQEMKFYLDLYRPEKATKSEEMATAVAGGRFTHTFEKKKVVPKDSGHYGCVNKDIEVTPENLMTRPEIRWLYVSVKPKKPAMEPSGTLNLKTGDKLSITCHSYEEMAFYTVLNNPVSFKLKKNKISVNL</sequence>
<dbReference type="AlphaFoldDB" id="A0AAV7IRX1"/>
<evidence type="ECO:0000313" key="5">
    <source>
        <dbReference type="Proteomes" id="UP000826195"/>
    </source>
</evidence>
<dbReference type="SMART" id="SM00248">
    <property type="entry name" value="ANK"/>
    <property type="match status" value="7"/>
</dbReference>
<organism evidence="4 5">
    <name type="scientific">Cotesia glomerata</name>
    <name type="common">Lepidopteran parasitic wasp</name>
    <name type="synonym">Apanteles glomeratus</name>
    <dbReference type="NCBI Taxonomy" id="32391"/>
    <lineage>
        <taxon>Eukaryota</taxon>
        <taxon>Metazoa</taxon>
        <taxon>Ecdysozoa</taxon>
        <taxon>Arthropoda</taxon>
        <taxon>Hexapoda</taxon>
        <taxon>Insecta</taxon>
        <taxon>Pterygota</taxon>
        <taxon>Neoptera</taxon>
        <taxon>Endopterygota</taxon>
        <taxon>Hymenoptera</taxon>
        <taxon>Apocrita</taxon>
        <taxon>Ichneumonoidea</taxon>
        <taxon>Braconidae</taxon>
        <taxon>Microgastrinae</taxon>
        <taxon>Cotesia</taxon>
    </lineage>
</organism>
<keyword evidence="2 3" id="KW-0040">ANK repeat</keyword>
<evidence type="ECO:0000256" key="3">
    <source>
        <dbReference type="PROSITE-ProRule" id="PRU00023"/>
    </source>
</evidence>
<dbReference type="InterPro" id="IPR002110">
    <property type="entry name" value="Ankyrin_rpt"/>
</dbReference>
<dbReference type="InterPro" id="IPR013783">
    <property type="entry name" value="Ig-like_fold"/>
</dbReference>
<dbReference type="PROSITE" id="PS50297">
    <property type="entry name" value="ANK_REP_REGION"/>
    <property type="match status" value="2"/>
</dbReference>
<dbReference type="Gene3D" id="1.25.40.20">
    <property type="entry name" value="Ankyrin repeat-containing domain"/>
    <property type="match status" value="1"/>
</dbReference>
<comment type="caution">
    <text evidence="4">The sequence shown here is derived from an EMBL/GenBank/DDBJ whole genome shotgun (WGS) entry which is preliminary data.</text>
</comment>
<dbReference type="PANTHER" id="PTHR24198">
    <property type="entry name" value="ANKYRIN REPEAT AND PROTEIN KINASE DOMAIN-CONTAINING PROTEIN"/>
    <property type="match status" value="1"/>
</dbReference>
<dbReference type="SUPFAM" id="SSF48403">
    <property type="entry name" value="Ankyrin repeat"/>
    <property type="match status" value="1"/>
</dbReference>
<dbReference type="InterPro" id="IPR036179">
    <property type="entry name" value="Ig-like_dom_sf"/>
</dbReference>
<dbReference type="SUPFAM" id="SSF48726">
    <property type="entry name" value="Immunoglobulin"/>
    <property type="match status" value="1"/>
</dbReference>
<accession>A0AAV7IRX1</accession>
<feature type="repeat" description="ANK" evidence="3">
    <location>
        <begin position="242"/>
        <end position="274"/>
    </location>
</feature>
<evidence type="ECO:0000313" key="4">
    <source>
        <dbReference type="EMBL" id="KAH0557825.1"/>
    </source>
</evidence>
<feature type="repeat" description="ANK" evidence="3">
    <location>
        <begin position="68"/>
        <end position="97"/>
    </location>
</feature>
<keyword evidence="1" id="KW-0677">Repeat</keyword>
<dbReference type="Pfam" id="PF12796">
    <property type="entry name" value="Ank_2"/>
    <property type="match status" value="2"/>
</dbReference>
<dbReference type="EMBL" id="JAHXZJ010000747">
    <property type="protein sequence ID" value="KAH0557825.1"/>
    <property type="molecule type" value="Genomic_DNA"/>
</dbReference>
<keyword evidence="5" id="KW-1185">Reference proteome</keyword>
<dbReference type="PROSITE" id="PS50088">
    <property type="entry name" value="ANK_REPEAT"/>
    <property type="match status" value="4"/>
</dbReference>
<dbReference type="InterPro" id="IPR036770">
    <property type="entry name" value="Ankyrin_rpt-contain_sf"/>
</dbReference>
<reference evidence="4 5" key="1">
    <citation type="journal article" date="2021" name="J. Hered.">
        <title>A chromosome-level genome assembly of the parasitoid wasp, Cotesia glomerata (Hymenoptera: Braconidae).</title>
        <authorList>
            <person name="Pinto B.J."/>
            <person name="Weis J.J."/>
            <person name="Gamble T."/>
            <person name="Ode P.J."/>
            <person name="Paul R."/>
            <person name="Zaspel J.M."/>
        </authorList>
    </citation>
    <scope>NUCLEOTIDE SEQUENCE [LARGE SCALE GENOMIC DNA]</scope>
    <source>
        <strain evidence="4">CgM1</strain>
    </source>
</reference>
<feature type="repeat" description="ANK" evidence="3">
    <location>
        <begin position="100"/>
        <end position="132"/>
    </location>
</feature>
<gene>
    <name evidence="4" type="ORF">KQX54_012062</name>
</gene>
<protein>
    <submittedName>
        <fullName evidence="4">Uncharacterized protein</fullName>
    </submittedName>
</protein>
<proteinExistence type="predicted"/>
<feature type="repeat" description="ANK" evidence="3">
    <location>
        <begin position="174"/>
        <end position="206"/>
    </location>
</feature>